<gene>
    <name evidence="1" type="ORF">NCTC11297_00691</name>
</gene>
<sequence>MTTRPKDIDATLLQIEILRIIPRLPASIEAKTIHEKLKDLGFNRDLRSIQRTQQALCLHFDDLECNNDNKPYTYYWKERSAGFALPVLNEQQSLLLKLAEKQLKYWGCSRLALNFTPFSQYF</sequence>
<evidence type="ECO:0000313" key="2">
    <source>
        <dbReference type="Proteomes" id="UP000255098"/>
    </source>
</evidence>
<dbReference type="RefSeq" id="WP_174888163.1">
    <property type="nucleotide sequence ID" value="NZ_JBMMHK010000019.1"/>
</dbReference>
<evidence type="ECO:0000313" key="1">
    <source>
        <dbReference type="EMBL" id="SUB23680.1"/>
    </source>
</evidence>
<dbReference type="EMBL" id="UGSP01000001">
    <property type="protein sequence ID" value="SUB23680.1"/>
    <property type="molecule type" value="Genomic_DNA"/>
</dbReference>
<accession>A0A379AQ20</accession>
<dbReference type="GeneID" id="300132907"/>
<dbReference type="Proteomes" id="UP000255098">
    <property type="component" value="Unassembled WGS sequence"/>
</dbReference>
<name>A0A379AQ20_AVIAV</name>
<reference evidence="1 2" key="1">
    <citation type="submission" date="2018-06" db="EMBL/GenBank/DDBJ databases">
        <authorList>
            <consortium name="Pathogen Informatics"/>
            <person name="Doyle S."/>
        </authorList>
    </citation>
    <scope>NUCLEOTIDE SEQUENCE [LARGE SCALE GENOMIC DNA]</scope>
    <source>
        <strain evidence="2">NCTC 11297</strain>
    </source>
</reference>
<proteinExistence type="predicted"/>
<keyword evidence="2" id="KW-1185">Reference proteome</keyword>
<protein>
    <submittedName>
        <fullName evidence="1">Uncharacterized protein</fullName>
    </submittedName>
</protein>
<organism evidence="1 2">
    <name type="scientific">Avibacterium avium</name>
    <name type="common">Pasteurella avium</name>
    <dbReference type="NCBI Taxonomy" id="751"/>
    <lineage>
        <taxon>Bacteria</taxon>
        <taxon>Pseudomonadati</taxon>
        <taxon>Pseudomonadota</taxon>
        <taxon>Gammaproteobacteria</taxon>
        <taxon>Pasteurellales</taxon>
        <taxon>Pasteurellaceae</taxon>
        <taxon>Avibacterium</taxon>
    </lineage>
</organism>
<dbReference type="AlphaFoldDB" id="A0A379AQ20"/>